<dbReference type="STRING" id="323097.Nham_2803"/>
<name>Q1QJM3_NITHX</name>
<reference evidence="2 3" key="1">
    <citation type="submission" date="2006-03" db="EMBL/GenBank/DDBJ databases">
        <title>Complete sequence of chromosome of Nitrobacter hamburgensis X14.</title>
        <authorList>
            <consortium name="US DOE Joint Genome Institute"/>
            <person name="Copeland A."/>
            <person name="Lucas S."/>
            <person name="Lapidus A."/>
            <person name="Barry K."/>
            <person name="Detter J.C."/>
            <person name="Glavina del Rio T."/>
            <person name="Hammon N."/>
            <person name="Israni S."/>
            <person name="Dalin E."/>
            <person name="Tice H."/>
            <person name="Pitluck S."/>
            <person name="Chain P."/>
            <person name="Malfatti S."/>
            <person name="Shin M."/>
            <person name="Vergez L."/>
            <person name="Schmutz J."/>
            <person name="Larimer F."/>
            <person name="Land M."/>
            <person name="Hauser L."/>
            <person name="Kyrpides N."/>
            <person name="Ivanova N."/>
            <person name="Ward B."/>
            <person name="Arp D."/>
            <person name="Klotz M."/>
            <person name="Stein L."/>
            <person name="O'Mullan G."/>
            <person name="Starkenburg S."/>
            <person name="Sayavedra L."/>
            <person name="Poret-Peterson A.T."/>
            <person name="Gentry M.E."/>
            <person name="Bruce D."/>
            <person name="Richardson P."/>
        </authorList>
    </citation>
    <scope>NUCLEOTIDE SEQUENCE [LARGE SCALE GENOMIC DNA]</scope>
    <source>
        <strain evidence="3">DSM 10229 / NCIMB 13809 / X14</strain>
    </source>
</reference>
<dbReference type="KEGG" id="nha:Nham_2803"/>
<accession>Q1QJM3</accession>
<sequence length="181" mass="20060">MHLVTFPIATFRSSMNGFSPHLPGSFAFTVLDLTRARSGSTAVRQLADWGANVIKIEALTDADGEQPSGPRHCSDFQNLHRNKHAMTLNLEDPKVMLSQISAIRSYIERQRVARLRTVEGQTRDTVLDDIEQIFVVAVSVQCARSSLFTSNGGAGRRVAAPPRRSQLRQPRPSASRPRRVP</sequence>
<evidence type="ECO:0008006" key="4">
    <source>
        <dbReference type="Google" id="ProtNLM"/>
    </source>
</evidence>
<keyword evidence="3" id="KW-1185">Reference proteome</keyword>
<feature type="region of interest" description="Disordered" evidence="1">
    <location>
        <begin position="150"/>
        <end position="181"/>
    </location>
</feature>
<dbReference type="AlphaFoldDB" id="Q1QJM3"/>
<evidence type="ECO:0000313" key="2">
    <source>
        <dbReference type="EMBL" id="ABE63574.1"/>
    </source>
</evidence>
<dbReference type="eggNOG" id="COG1804">
    <property type="taxonomic scope" value="Bacteria"/>
</dbReference>
<dbReference type="EMBL" id="CP000319">
    <property type="protein sequence ID" value="ABE63574.1"/>
    <property type="molecule type" value="Genomic_DNA"/>
</dbReference>
<evidence type="ECO:0000256" key="1">
    <source>
        <dbReference type="SAM" id="MobiDB-lite"/>
    </source>
</evidence>
<dbReference type="InterPro" id="IPR003673">
    <property type="entry name" value="CoA-Trfase_fam_III"/>
</dbReference>
<dbReference type="InterPro" id="IPR023606">
    <property type="entry name" value="CoA-Trfase_III_dom_1_sf"/>
</dbReference>
<proteinExistence type="predicted"/>
<dbReference type="Proteomes" id="UP000001953">
    <property type="component" value="Chromosome"/>
</dbReference>
<gene>
    <name evidence="2" type="ordered locus">Nham_2803</name>
</gene>
<dbReference type="GO" id="GO:0003824">
    <property type="term" value="F:catalytic activity"/>
    <property type="evidence" value="ECO:0007669"/>
    <property type="project" value="InterPro"/>
</dbReference>
<dbReference type="Gene3D" id="3.40.50.10540">
    <property type="entry name" value="Crotonobetainyl-coa:carnitine coa-transferase, domain 1"/>
    <property type="match status" value="1"/>
</dbReference>
<feature type="compositionally biased region" description="Low complexity" evidence="1">
    <location>
        <begin position="156"/>
        <end position="175"/>
    </location>
</feature>
<evidence type="ECO:0000313" key="3">
    <source>
        <dbReference type="Proteomes" id="UP000001953"/>
    </source>
</evidence>
<organism evidence="2 3">
    <name type="scientific">Nitrobacter hamburgensis (strain DSM 10229 / NCIMB 13809 / X14)</name>
    <dbReference type="NCBI Taxonomy" id="323097"/>
    <lineage>
        <taxon>Bacteria</taxon>
        <taxon>Pseudomonadati</taxon>
        <taxon>Pseudomonadota</taxon>
        <taxon>Alphaproteobacteria</taxon>
        <taxon>Hyphomicrobiales</taxon>
        <taxon>Nitrobacteraceae</taxon>
        <taxon>Nitrobacter</taxon>
    </lineage>
</organism>
<protein>
    <recommendedName>
        <fullName evidence="4">L-carnitine dehydratase/bile acid-inducible protein F</fullName>
    </recommendedName>
</protein>
<dbReference type="HOGENOM" id="CLU_1487562_0_0_5"/>
<dbReference type="SUPFAM" id="SSF89796">
    <property type="entry name" value="CoA-transferase family III (CaiB/BaiF)"/>
    <property type="match status" value="1"/>
</dbReference>
<dbReference type="Pfam" id="PF02515">
    <property type="entry name" value="CoA_transf_3"/>
    <property type="match status" value="1"/>
</dbReference>